<sequence length="227" mass="25649">MSPLDHSHNLQSQSLAIKAAIKNGDTLYAISQLISSAQAQKTGRSSTRHKMYFNLRYSPVIVERNGAVFLPPYIPRMYGTKTFVPKGKLFQMISSRSSINTRITGLRIDHSKGKCAFDCSQLSEEEVSFLAYQLRSPSLRSLSIAGNMLIDNYLMQSLSSFVTSEQFELLNAIETVPMPFSVIRAFCESWLRRMFIPRCQVLRARITAKKEAAISLLFKPKLARSKK</sequence>
<dbReference type="Proteomes" id="UP000095287">
    <property type="component" value="Unplaced"/>
</dbReference>
<keyword evidence="1" id="KW-1185">Reference proteome</keyword>
<protein>
    <submittedName>
        <fullName evidence="2">Permuted papain-like amidase enzyme, YaeF/YiiX, C92 family</fullName>
    </submittedName>
</protein>
<organism evidence="1 2">
    <name type="scientific">Steinernema glaseri</name>
    <dbReference type="NCBI Taxonomy" id="37863"/>
    <lineage>
        <taxon>Eukaryota</taxon>
        <taxon>Metazoa</taxon>
        <taxon>Ecdysozoa</taxon>
        <taxon>Nematoda</taxon>
        <taxon>Chromadorea</taxon>
        <taxon>Rhabditida</taxon>
        <taxon>Tylenchina</taxon>
        <taxon>Panagrolaimomorpha</taxon>
        <taxon>Strongyloidoidea</taxon>
        <taxon>Steinernematidae</taxon>
        <taxon>Steinernema</taxon>
    </lineage>
</organism>
<dbReference type="WBParaSite" id="L893_g20473.t1">
    <property type="protein sequence ID" value="L893_g20473.t1"/>
    <property type="gene ID" value="L893_g20473"/>
</dbReference>
<accession>A0A1I7YW84</accession>
<evidence type="ECO:0000313" key="1">
    <source>
        <dbReference type="Proteomes" id="UP000095287"/>
    </source>
</evidence>
<reference evidence="2" key="1">
    <citation type="submission" date="2016-11" db="UniProtKB">
        <authorList>
            <consortium name="WormBaseParasite"/>
        </authorList>
    </citation>
    <scope>IDENTIFICATION</scope>
</reference>
<proteinExistence type="predicted"/>
<evidence type="ECO:0000313" key="2">
    <source>
        <dbReference type="WBParaSite" id="L893_g20473.t1"/>
    </source>
</evidence>
<dbReference type="AlphaFoldDB" id="A0A1I7YW84"/>
<name>A0A1I7YW84_9BILA</name>